<proteinExistence type="predicted"/>
<keyword evidence="2" id="KW-1185">Reference proteome</keyword>
<reference evidence="1 2" key="1">
    <citation type="submission" date="2019-05" db="EMBL/GenBank/DDBJ databases">
        <authorList>
            <person name="Karczewska-Golec J."/>
            <person name="Decewicz P."/>
            <person name="Golec P."/>
        </authorList>
    </citation>
    <scope>NUCLEOTIDE SEQUENCE [LARGE SCALE GENOMIC DNA]</scope>
</reference>
<dbReference type="InterPro" id="IPR043519">
    <property type="entry name" value="NT_sf"/>
</dbReference>
<dbReference type="Gene3D" id="3.30.460.10">
    <property type="entry name" value="Beta Polymerase, domain 2"/>
    <property type="match status" value="1"/>
</dbReference>
<protein>
    <submittedName>
        <fullName evidence="1">Uncharacterized protein</fullName>
    </submittedName>
</protein>
<dbReference type="Proteomes" id="UP000315813">
    <property type="component" value="Segment"/>
</dbReference>
<gene>
    <name evidence="1" type="ORF">bb8_p30</name>
</gene>
<dbReference type="SUPFAM" id="SSF81301">
    <property type="entry name" value="Nucleotidyltransferase"/>
    <property type="match status" value="1"/>
</dbReference>
<name>A0A4Y5TNS2_9CAUD</name>
<evidence type="ECO:0000313" key="1">
    <source>
        <dbReference type="EMBL" id="QDB71005.1"/>
    </source>
</evidence>
<accession>A0A4Y5TNS2</accession>
<organism evidence="1 2">
    <name type="scientific">Bordetella phage vB_BbrP_BB8</name>
    <dbReference type="NCBI Taxonomy" id="2587820"/>
    <lineage>
        <taxon>Viruses</taxon>
        <taxon>Duplodnaviria</taxon>
        <taxon>Heunggongvirae</taxon>
        <taxon>Uroviricota</taxon>
        <taxon>Caudoviricetes</taxon>
        <taxon>Autographivirales</taxon>
        <taxon>Autographivirales incertae sedis</taxon>
        <taxon>Vistulavirus</taxon>
        <taxon>Vistulavirus BB8</taxon>
    </lineage>
</organism>
<dbReference type="EMBL" id="MK984681">
    <property type="protein sequence ID" value="QDB71005.1"/>
    <property type="molecule type" value="Genomic_DNA"/>
</dbReference>
<evidence type="ECO:0000313" key="2">
    <source>
        <dbReference type="Proteomes" id="UP000315813"/>
    </source>
</evidence>
<sequence length="217" mass="24835">MIAQERLEQFQEILRVVRREFPGSHPVIGGGALRDSILGRPIKDVDVLLRAQDHSTLDSERTQYVRPPIIVQHGYGRADMHGCWNFRQQICGYDVQLILADFEDLHDLAHTFDIGICRVTYDGKELYVTPEFEEDAAAKMLQIRRADNQYELTRSFKRARRLQEKYPEYGVYLTVASYCLTCGGTVVEGSFRNSISVKEYGISGMCQRCQDSVFGLD</sequence>
<dbReference type="Pfam" id="PF26128">
    <property type="entry name" value="Gad2"/>
    <property type="match status" value="1"/>
</dbReference>